<comment type="caution">
    <text evidence="3">The sequence shown here is derived from an EMBL/GenBank/DDBJ whole genome shotgun (WGS) entry which is preliminary data.</text>
</comment>
<evidence type="ECO:0000259" key="2">
    <source>
        <dbReference type="Pfam" id="PF25023"/>
    </source>
</evidence>
<evidence type="ECO:0000313" key="4">
    <source>
        <dbReference type="Proteomes" id="UP001600888"/>
    </source>
</evidence>
<dbReference type="NCBIfam" id="TIGR03696">
    <property type="entry name" value="Rhs_assc_core"/>
    <property type="match status" value="1"/>
</dbReference>
<keyword evidence="1" id="KW-0677">Repeat</keyword>
<feature type="domain" description="Teneurin-like YD-shell" evidence="2">
    <location>
        <begin position="64"/>
        <end position="321"/>
    </location>
</feature>
<dbReference type="Pfam" id="PF25023">
    <property type="entry name" value="TEN_YD-shell"/>
    <property type="match status" value="1"/>
</dbReference>
<gene>
    <name evidence="3" type="ORF">FJTKL_13242</name>
</gene>
<dbReference type="InterPro" id="IPR050708">
    <property type="entry name" value="T6SS_VgrG/RHS"/>
</dbReference>
<protein>
    <recommendedName>
        <fullName evidence="2">Teneurin-like YD-shell domain-containing protein</fullName>
    </recommendedName>
</protein>
<dbReference type="PANTHER" id="PTHR32305:SF15">
    <property type="entry name" value="PROTEIN RHSA-RELATED"/>
    <property type="match status" value="1"/>
</dbReference>
<dbReference type="InterPro" id="IPR022385">
    <property type="entry name" value="Rhs_assc_core"/>
</dbReference>
<proteinExistence type="predicted"/>
<accession>A0ABR4EBD0</accession>
<evidence type="ECO:0000256" key="1">
    <source>
        <dbReference type="ARBA" id="ARBA00022737"/>
    </source>
</evidence>
<name>A0ABR4EBD0_9PEZI</name>
<organism evidence="3 4">
    <name type="scientific">Diaporthe vaccinii</name>
    <dbReference type="NCBI Taxonomy" id="105482"/>
    <lineage>
        <taxon>Eukaryota</taxon>
        <taxon>Fungi</taxon>
        <taxon>Dikarya</taxon>
        <taxon>Ascomycota</taxon>
        <taxon>Pezizomycotina</taxon>
        <taxon>Sordariomycetes</taxon>
        <taxon>Sordariomycetidae</taxon>
        <taxon>Diaporthales</taxon>
        <taxon>Diaporthaceae</taxon>
        <taxon>Diaporthe</taxon>
        <taxon>Diaporthe eres species complex</taxon>
    </lineage>
</organism>
<dbReference type="Proteomes" id="UP001600888">
    <property type="component" value="Unassembled WGS sequence"/>
</dbReference>
<dbReference type="InterPro" id="IPR056823">
    <property type="entry name" value="TEN-like_YD-shell"/>
</dbReference>
<reference evidence="3 4" key="1">
    <citation type="submission" date="2024-03" db="EMBL/GenBank/DDBJ databases">
        <title>A high-quality draft genome sequence of Diaporthe vaccinii, a causative agent of upright dieback and viscid rot disease in cranberry plants.</title>
        <authorList>
            <person name="Sarrasin M."/>
            <person name="Lang B.F."/>
            <person name="Burger G."/>
        </authorList>
    </citation>
    <scope>NUCLEOTIDE SEQUENCE [LARGE SCALE GENOMIC DNA]</scope>
    <source>
        <strain evidence="3 4">IS7</strain>
    </source>
</reference>
<sequence length="627" mass="65637">MEVGDGALVAPRSRPEDHVALAVTVLVGVGVPEPALVMSDHIGVRDEVQADAEGSPFSALLDSTYTIDGKGRVTKIATMSTTAPYLNIKRDLAYDGLGQITYDNRSSGAPTHTAYTYDGNSNVLSTTVDGHMTSMTYNTIDQRTDSGFKYDTLGRLLTDDQGHQYGFDGRDRLVSVQTTGATSGFEYRADGYLARRKGSSDTAEMYYNSGKINSMTVTKGGEQGNKTSLFSGSKAIIASYTDEKTPKYFFDCLGSTALVLGQDHQTAIAYDAYGTAKPSSPVDTRSSFEFGQEFTDQTSGLVYLRSRYYSPKMTAFISMDRNHQENRYAYCEGDRINNLDPLGQSWETITGVGAIVVGAVVGAIATAGVSLAVEASLGAAVGLFGLSEVAAAIGLFGLSEVAAATASSVIGVTSAAIGGAAGNVVEGVFTAQIQGSSYTGTNALDDALTGAVGGAAGKLMEPTAKAWAAGARYGGKPLSPLAQDALASGITGAVNNGAQSIVRPVLLGEPINPLMVGAAMLTGFAVGTAWTHALGKGKAQYRETSPRVRARARQLLSPVRGRAQAYRMRQIDIYHDSAAELVAFRGLSGASSAIETDVSDLANSALRSRLGTLSGDHEDLPPLITEL</sequence>
<dbReference type="PANTHER" id="PTHR32305">
    <property type="match status" value="1"/>
</dbReference>
<keyword evidence="4" id="KW-1185">Reference proteome</keyword>
<dbReference type="Gene3D" id="2.180.10.10">
    <property type="entry name" value="RHS repeat-associated core"/>
    <property type="match status" value="1"/>
</dbReference>
<dbReference type="EMBL" id="JBAWTH010000073">
    <property type="protein sequence ID" value="KAL2279700.1"/>
    <property type="molecule type" value="Genomic_DNA"/>
</dbReference>
<evidence type="ECO:0000313" key="3">
    <source>
        <dbReference type="EMBL" id="KAL2279700.1"/>
    </source>
</evidence>